<dbReference type="InterPro" id="IPR051678">
    <property type="entry name" value="AGP_Transferase"/>
</dbReference>
<dbReference type="InParanoid" id="A0A132BAH5"/>
<keyword evidence="2" id="KW-1185">Reference proteome</keyword>
<dbReference type="InterPro" id="IPR011009">
    <property type="entry name" value="Kinase-like_dom_sf"/>
</dbReference>
<proteinExistence type="predicted"/>
<dbReference type="Proteomes" id="UP000070700">
    <property type="component" value="Unassembled WGS sequence"/>
</dbReference>
<reference evidence="1 2" key="1">
    <citation type="submission" date="2015-10" db="EMBL/GenBank/DDBJ databases">
        <title>Full genome of DAOMC 229536 Phialocephala scopiformis, a fungal endophyte of spruce producing the potent anti-insectan compound rugulosin.</title>
        <authorList>
            <consortium name="DOE Joint Genome Institute"/>
            <person name="Walker A.K."/>
            <person name="Frasz S.L."/>
            <person name="Seifert K.A."/>
            <person name="Miller J.D."/>
            <person name="Mondo S.J."/>
            <person name="Labutti K."/>
            <person name="Lipzen A."/>
            <person name="Dockter R."/>
            <person name="Kennedy M."/>
            <person name="Grigoriev I.V."/>
            <person name="Spatafora J.W."/>
        </authorList>
    </citation>
    <scope>NUCLEOTIDE SEQUENCE [LARGE SCALE GENOMIC DNA]</scope>
    <source>
        <strain evidence="1 2">CBS 120377</strain>
    </source>
</reference>
<dbReference type="EMBL" id="KQ947432">
    <property type="protein sequence ID" value="KUJ09381.1"/>
    <property type="molecule type" value="Genomic_DNA"/>
</dbReference>
<evidence type="ECO:0008006" key="3">
    <source>
        <dbReference type="Google" id="ProtNLM"/>
    </source>
</evidence>
<accession>A0A132BAH5</accession>
<dbReference type="SUPFAM" id="SSF56112">
    <property type="entry name" value="Protein kinase-like (PK-like)"/>
    <property type="match status" value="1"/>
</dbReference>
<organism evidence="1 2">
    <name type="scientific">Mollisia scopiformis</name>
    <name type="common">Conifer needle endophyte fungus</name>
    <name type="synonym">Phialocephala scopiformis</name>
    <dbReference type="NCBI Taxonomy" id="149040"/>
    <lineage>
        <taxon>Eukaryota</taxon>
        <taxon>Fungi</taxon>
        <taxon>Dikarya</taxon>
        <taxon>Ascomycota</taxon>
        <taxon>Pezizomycotina</taxon>
        <taxon>Leotiomycetes</taxon>
        <taxon>Helotiales</taxon>
        <taxon>Mollisiaceae</taxon>
        <taxon>Mollisia</taxon>
    </lineage>
</organism>
<dbReference type="PANTHER" id="PTHR21310">
    <property type="entry name" value="AMINOGLYCOSIDE PHOSPHOTRANSFERASE-RELATED-RELATED"/>
    <property type="match status" value="1"/>
</dbReference>
<sequence length="253" mass="28911">MEYIDAIPLNELWFDSQCPKDLLEARRARALEEVAVAMVQMGALTYGEGGSLVFAEGERDPTIGPMRRMDMQAMLDRLKTDDSDETAIYCEVEPSKDPKAYFQSLADRSRSPADDYGKGLHHLLRHFIDWMPCSTHYIEPGFVLSHPDFDIQNVLVTPEGNLRALIDWDGVATVPRCIGNERYPAWLTRDWDPAKYFYNPEPDEDIRENSPEELENYRAMYRGFVGKAIMATRADNGQATRNSMLSPPQRKIL</sequence>
<dbReference type="GeneID" id="28825822"/>
<evidence type="ECO:0000313" key="1">
    <source>
        <dbReference type="EMBL" id="KUJ09381.1"/>
    </source>
</evidence>
<name>A0A132BAH5_MOLSC</name>
<dbReference type="RefSeq" id="XP_018063736.1">
    <property type="nucleotide sequence ID" value="XM_018216096.1"/>
</dbReference>
<dbReference type="PANTHER" id="PTHR21310:SF51">
    <property type="entry name" value="AMINOGLYCOSIDE PHOSPHOTRANSFERASE DOMAIN-CONTAINING PROTEIN"/>
    <property type="match status" value="1"/>
</dbReference>
<dbReference type="KEGG" id="psco:LY89DRAFT_690410"/>
<protein>
    <recommendedName>
        <fullName evidence="3">Aminoglycoside phosphotransferase domain-containing protein</fullName>
    </recommendedName>
</protein>
<dbReference type="Gene3D" id="3.90.1200.10">
    <property type="match status" value="1"/>
</dbReference>
<gene>
    <name evidence="1" type="ORF">LY89DRAFT_690410</name>
</gene>
<evidence type="ECO:0000313" key="2">
    <source>
        <dbReference type="Proteomes" id="UP000070700"/>
    </source>
</evidence>
<dbReference type="AlphaFoldDB" id="A0A132BAH5"/>
<dbReference type="OrthoDB" id="2831558at2759"/>